<dbReference type="RefSeq" id="WP_182162003.1">
    <property type="nucleotide sequence ID" value="NZ_JACEZT010000005.1"/>
</dbReference>
<dbReference type="Pfam" id="PF14252">
    <property type="entry name" value="DUF4347"/>
    <property type="match status" value="1"/>
</dbReference>
<accession>A0A7W2ERY0</accession>
<dbReference type="InterPro" id="IPR018511">
    <property type="entry name" value="Hemolysin-typ_Ca-bd_CS"/>
</dbReference>
<keyword evidence="3" id="KW-0677">Repeat</keyword>
<dbReference type="InterPro" id="IPR011049">
    <property type="entry name" value="Serralysin-like_metalloprot_C"/>
</dbReference>
<evidence type="ECO:0000256" key="2">
    <source>
        <dbReference type="ARBA" id="ARBA00022692"/>
    </source>
</evidence>
<dbReference type="NCBIfam" id="NF033510">
    <property type="entry name" value="Ca_tandemer"/>
    <property type="match status" value="1"/>
</dbReference>
<dbReference type="Gene3D" id="2.60.40.10">
    <property type="entry name" value="Immunoglobulins"/>
    <property type="match status" value="3"/>
</dbReference>
<gene>
    <name evidence="9" type="ORF">H3H37_10230</name>
</gene>
<evidence type="ECO:0000313" key="10">
    <source>
        <dbReference type="Proteomes" id="UP000534388"/>
    </source>
</evidence>
<dbReference type="GO" id="GO:0005911">
    <property type="term" value="C:cell-cell junction"/>
    <property type="evidence" value="ECO:0007669"/>
    <property type="project" value="TreeGrafter"/>
</dbReference>
<dbReference type="InterPro" id="IPR025592">
    <property type="entry name" value="DUF4347"/>
</dbReference>
<dbReference type="SUPFAM" id="SSF51120">
    <property type="entry name" value="beta-Roll"/>
    <property type="match status" value="1"/>
</dbReference>
<dbReference type="SUPFAM" id="SSF49313">
    <property type="entry name" value="Cadherin-like"/>
    <property type="match status" value="1"/>
</dbReference>
<dbReference type="EMBL" id="JACEZT010000005">
    <property type="protein sequence ID" value="MBA5637430.1"/>
    <property type="molecule type" value="Genomic_DNA"/>
</dbReference>
<comment type="subcellular location">
    <subcellularLocation>
        <location evidence="1">Membrane</location>
    </subcellularLocation>
</comment>
<reference evidence="9 10" key="1">
    <citation type="submission" date="2020-07" db="EMBL/GenBank/DDBJ databases">
        <title>Novel species isolated from subtropical streams in China.</title>
        <authorList>
            <person name="Lu H."/>
        </authorList>
    </citation>
    <scope>NUCLEOTIDE SEQUENCE [LARGE SCALE GENOMIC DNA]</scope>
    <source>
        <strain evidence="9 10">LX20W</strain>
    </source>
</reference>
<dbReference type="InterPro" id="IPR001343">
    <property type="entry name" value="Hemolysn_Ca-bd"/>
</dbReference>
<dbReference type="Proteomes" id="UP000534388">
    <property type="component" value="Unassembled WGS sequence"/>
</dbReference>
<dbReference type="Pfam" id="PF19077">
    <property type="entry name" value="Big_13"/>
    <property type="match status" value="3"/>
</dbReference>
<dbReference type="InterPro" id="IPR002126">
    <property type="entry name" value="Cadherin-like_dom"/>
</dbReference>
<evidence type="ECO:0000256" key="4">
    <source>
        <dbReference type="ARBA" id="ARBA00022837"/>
    </source>
</evidence>
<evidence type="ECO:0000256" key="3">
    <source>
        <dbReference type="ARBA" id="ARBA00022737"/>
    </source>
</evidence>
<organism evidence="9 10">
    <name type="scientific">Rugamonas brunnea</name>
    <dbReference type="NCBI Taxonomy" id="2758569"/>
    <lineage>
        <taxon>Bacteria</taxon>
        <taxon>Pseudomonadati</taxon>
        <taxon>Pseudomonadota</taxon>
        <taxon>Betaproteobacteria</taxon>
        <taxon>Burkholderiales</taxon>
        <taxon>Oxalobacteraceae</taxon>
        <taxon>Telluria group</taxon>
        <taxon>Rugamonas</taxon>
    </lineage>
</organism>
<evidence type="ECO:0000313" key="9">
    <source>
        <dbReference type="EMBL" id="MBA5637430.1"/>
    </source>
</evidence>
<dbReference type="PRINTS" id="PR00313">
    <property type="entry name" value="CABNDNGRPT"/>
</dbReference>
<protein>
    <submittedName>
        <fullName evidence="9">DUF4347 domain-containing protein</fullName>
    </submittedName>
</protein>
<keyword evidence="5" id="KW-0130">Cell adhesion</keyword>
<dbReference type="InterPro" id="IPR015919">
    <property type="entry name" value="Cadherin-like_sf"/>
</dbReference>
<dbReference type="CDD" id="cd11304">
    <property type="entry name" value="Cadherin_repeat"/>
    <property type="match status" value="1"/>
</dbReference>
<sequence>MAPTRTVFIDSALSDSASLAAQYDTSLFNVVLLDGATPGPQQIQDWMSAHNVAAADINVVSASASLTGLFTPRVVFVDPGVADYQSIVANTPANATIVVLDPAKDGVQQIHDFLAHNTGLVAAIDIVTNLASVDVVSHGSPGEIHLGSTVLNTDTMAAYSATLADIGSHLTAGADILLYGCDVAAGSTGQQFITSLAAATGADVAASTDLTGAAAAGGDWVLEASTGTIETAAIADTAYTGTLDAATAVTAFTISADSGTSATDFVTNVASQTVSGSFTASTNNAQAPTVYVSTDGSGATRTAATVSYTDNAGSGTFSATVTLAAGAGKSIQFWGAATGNNPLGSTHTYTLDTTAPATTINTLSFSNDSGSSASDFNTNVAGQTISGTLSAATATGEVVKISLDNGASWQTASNTIGSTAFSLSGVTLSASNTLKVQVEDAAGNAGPAHTQAYVLDTAAPAAGTLAFTGLTDSGAPGDGITNDNSFGLSLTGNEAGADVVLQVSTDGGAHWATTSATQSALADGSYQFRAQVTDTAGNSATTSAISVTIDTVAPGAPVITTFADNSGATSDTISNDNTPTLTVTAQADTTVSIYQDGALVGTATQTALHSGVYTYTSATLADGSYNFTAKASDAAGNASAASAAQQVKVDTTADAGGDLAVHVSDSLVNNAEKGAVAYTVSGLDADASATVTFSDGSHTVTASGTSGTVDLSTLNDGAIAVTVAATDAADNHATGAGTSTTLDTTADAGTDLAVHVASSLVGNAGKGAVAYTVSGLDADATATVTFSDGTHSVTGSNGTADLSTLTDGAITVTVAATDTAGNHANGNGAATTLDTTADAGNDLAVHVADSLVNNAEKGSVAYTVSGLDADATATVTFSDGTHSVTGNNGTADLSTLADGAITVTVAATDTAGNHADGAGAATTLDTTADAGGDLAVHVADSLVNNAEKGAVAYTVSGLDADATATVTFSDGTHSVSGSNGTADLSTLADGAITVTVTAADTAGNHANGAGATTTLDTTADAGNDLAVHVADSLVNNAEKGSVAYTVSGLDADATATVTFSDGTHSVTGNNGSADLSTLTDGAIAITVAATDTAGNHADGAGAATTLDTTADAGNDLAVHVADSLVNNAEKGAVAYTVSGLDADATATVTFSDGTHSVTGSNGTANLSTLSDGAITVTVAATDTAGNHADGAGAATTLDTTADAGGDLIVHVADSLVNNAEKGAVAYTVSGLDADATATVTFSDGTHSVTGSNGTADLSALTDGAITITVAATDTAGNHADGAGAATTLDTTADAGGDLAVHVADSLVNNAEKGSVAYTVSGIDADATATVTFSDGTHSVTGNNGSANLSTLTDGAITVTVAATDTAGNHADGTSAATTLDTTADAGNDLAVHVADSLVNNAEKGAVAYTLSGLDADATATVTFSDGTHSVTGNNGTADLSALTDGAITVTVAATDTAGNHADGTGAATTLDTTADAGNDLAVHVADSLVNNAEKGSVAYTVSGLDADATATVTFSDGTHSVTGNNGSADLSTLTDGAITITIAATDTAGNHADGAGAATTLDTTADAGGDLAVHVADSLVNNAEKGAVAYTVSGLDADATATVTFSDGTHSVTGNNGAADLSTLTDGAITVTVAATDTAGNHADGTGAATTLDTTADAGNDLAVHVADSLVNNAEKGSVAYTVSGLDADATATVTFSDGTHSVTGSNGSANLSTLTDGAITVTVAATDTAGNNANGAGAATTLDTTADAGNDLAVHVSDSLVNNAEKGAVAYTVAGLDDDATATVTFSDGTHSITGSNGTADLSTLSDGAITVTVAATDTAGNHANGAGATTTLDTTADTGSDLAVHVADSLVNNAEKGSVAYTVSGLDADATATVTFSDGTHSVTGSNGTANLSTLSDGAITVTVAATDTAGNHADGAGAATTLDTTADAGGDLIVHVADSLVNNAEKGAVAYTVSGLDADATAIVTFSDGTHSVTGSNGTADLSALTDGAITITVAATDTAGNHADGAGAATTLDTTADAGNDLAVHVADSLVNNAEKGSVAYTLSGLDADATATVTFSDGTRSITGNNGTADLSTLTDGAITITVAATDTAGNHADGTGAATTLDTTADAGSDLAVHVSDSLVNDAEKGAVAYTVSGLDADASAVVTFSDGTHSVTGNNGSADLSTLTDGAITVTIAATDTAGNHADGAGAATTLDTTADAGNDLAVHVADSLVNNAEKGSVAYTVSGLDADASAVVTFSDGTHSVTGSNGSANLSSLTNGAITVSVAATDTAGNHANGAGASTTLDTTADAGGDLAVHVAAALVGNAGKGAVAYTVSGLDTDATATVTFSDGTHSVTGSDGLVDLSTLLDGPIAIAIAVTDVAGNHASGTGASTTLDTSADVGADLAVTVSDHAINNAEKGAVAYTVLGLDADAHATVTFSDGTHSVLGANGMADLSSLSDGPISVAISANDLAGNAAAGTGTSLGLDTHGPAFSSANSATIAENSGAAQVVYTAAASDAHAITYSLLANNNDDAAAFTIAANGAVTLTANPDFETKSSYHFTVQATDSFGNATQQAVTLGVTDVNEAPTASPVSLTTIENAVITTSLINAASDVDAGDTLTFALGSSTVALSWSSASTSQSLINPITHAAVSLSTLSAQATLSADGSTLTITTPAELDWMTTGQAIQATLNYTVTDHGGLSGTDSIALLINGSTADKGVNLVGGNGNDTLSGNTTNNAEDVLQGGNGNDTLSGYGGTDALYGGNGDDKLSGGAGIDYLYGDLGNDTLDGGTEGDYLFGGKGNDILTGGGGADKFVFEPQFGNDRITDFHLAEGDKLYFADILPSSMTADAFVAKYVTDTGNDLLISLPGGSIVLVGVASVSGLAAAINFGMPS</sequence>
<dbReference type="PANTHER" id="PTHR24025:SF23">
    <property type="entry name" value="NEURAL-CADHERIN"/>
    <property type="match status" value="1"/>
</dbReference>
<dbReference type="GO" id="GO:0007156">
    <property type="term" value="P:homophilic cell adhesion via plasma membrane adhesion molecules"/>
    <property type="evidence" value="ECO:0007669"/>
    <property type="project" value="InterPro"/>
</dbReference>
<dbReference type="PROSITE" id="PS50268">
    <property type="entry name" value="CADHERIN_2"/>
    <property type="match status" value="1"/>
</dbReference>
<dbReference type="PANTHER" id="PTHR24025">
    <property type="entry name" value="DESMOGLEIN FAMILY MEMBER"/>
    <property type="match status" value="1"/>
</dbReference>
<keyword evidence="2" id="KW-0812">Transmembrane</keyword>
<evidence type="ECO:0000256" key="1">
    <source>
        <dbReference type="ARBA" id="ARBA00004370"/>
    </source>
</evidence>
<name>A0A7W2ERY0_9BURK</name>
<feature type="domain" description="Cadherin" evidence="8">
    <location>
        <begin position="2478"/>
        <end position="2579"/>
    </location>
</feature>
<proteinExistence type="predicted"/>
<dbReference type="InterPro" id="IPR044016">
    <property type="entry name" value="Big_13"/>
</dbReference>
<evidence type="ECO:0000256" key="5">
    <source>
        <dbReference type="ARBA" id="ARBA00022889"/>
    </source>
</evidence>
<evidence type="ECO:0000256" key="6">
    <source>
        <dbReference type="ARBA" id="ARBA00022989"/>
    </source>
</evidence>
<dbReference type="GO" id="GO:0016020">
    <property type="term" value="C:membrane"/>
    <property type="evidence" value="ECO:0007669"/>
    <property type="project" value="UniProtKB-SubCell"/>
</dbReference>
<dbReference type="InterPro" id="IPR013783">
    <property type="entry name" value="Ig-like_fold"/>
</dbReference>
<dbReference type="Gene3D" id="2.60.40.60">
    <property type="entry name" value="Cadherins"/>
    <property type="match status" value="1"/>
</dbReference>
<comment type="caution">
    <text evidence="9">The sequence shown here is derived from an EMBL/GenBank/DDBJ whole genome shotgun (WGS) entry which is preliminary data.</text>
</comment>
<dbReference type="Pfam" id="PF00353">
    <property type="entry name" value="HemolysinCabind"/>
    <property type="match status" value="3"/>
</dbReference>
<keyword evidence="10" id="KW-1185">Reference proteome</keyword>
<keyword evidence="4" id="KW-0106">Calcium</keyword>
<keyword evidence="7" id="KW-0472">Membrane</keyword>
<evidence type="ECO:0000259" key="8">
    <source>
        <dbReference type="PROSITE" id="PS50268"/>
    </source>
</evidence>
<evidence type="ECO:0000256" key="7">
    <source>
        <dbReference type="ARBA" id="ARBA00023136"/>
    </source>
</evidence>
<dbReference type="GO" id="GO:0005509">
    <property type="term" value="F:calcium ion binding"/>
    <property type="evidence" value="ECO:0007669"/>
    <property type="project" value="InterPro"/>
</dbReference>
<dbReference type="InterPro" id="IPR050971">
    <property type="entry name" value="Cadherin-domain_protein"/>
</dbReference>
<dbReference type="PROSITE" id="PS00330">
    <property type="entry name" value="HEMOLYSIN_CALCIUM"/>
    <property type="match status" value="2"/>
</dbReference>
<keyword evidence="6" id="KW-1133">Transmembrane helix</keyword>
<dbReference type="SMART" id="SM00112">
    <property type="entry name" value="CA"/>
    <property type="match status" value="1"/>
</dbReference>